<dbReference type="Pfam" id="PF20421">
    <property type="entry name" value="DHR-2_Lobe_C"/>
    <property type="match status" value="1"/>
</dbReference>
<dbReference type="GO" id="GO:0005085">
    <property type="term" value="F:guanyl-nucleotide exchange factor activity"/>
    <property type="evidence" value="ECO:0007669"/>
    <property type="project" value="UniProtKB-KW"/>
</dbReference>
<dbReference type="InterPro" id="IPR046773">
    <property type="entry name" value="DOCKER_Lobe_C"/>
</dbReference>
<proteinExistence type="inferred from homology"/>
<dbReference type="PANTHER" id="PTHR23317">
    <property type="entry name" value="DEDICATOR OF CYTOKINESIS DOCK"/>
    <property type="match status" value="1"/>
</dbReference>
<dbReference type="GO" id="GO:0007264">
    <property type="term" value="P:small GTPase-mediated signal transduction"/>
    <property type="evidence" value="ECO:0007669"/>
    <property type="project" value="InterPro"/>
</dbReference>
<dbReference type="InterPro" id="IPR046769">
    <property type="entry name" value="DOCKER_Lobe_A"/>
</dbReference>
<dbReference type="InterPro" id="IPR027357">
    <property type="entry name" value="DOCKER_dom"/>
</dbReference>
<dbReference type="Gene3D" id="1.20.58.740">
    <property type="match status" value="1"/>
</dbReference>
<dbReference type="PROSITE" id="PS51651">
    <property type="entry name" value="DOCKER"/>
    <property type="match status" value="1"/>
</dbReference>
<evidence type="ECO:0000259" key="4">
    <source>
        <dbReference type="PROSITE" id="PS51651"/>
    </source>
</evidence>
<evidence type="ECO:0000313" key="6">
    <source>
        <dbReference type="EMBL" id="CAE0262643.1"/>
    </source>
</evidence>
<dbReference type="InterPro" id="IPR043161">
    <property type="entry name" value="DOCK_C_lobe_A"/>
</dbReference>
<evidence type="ECO:0000313" key="7">
    <source>
        <dbReference type="EMBL" id="CAE0262647.1"/>
    </source>
</evidence>
<evidence type="ECO:0000256" key="2">
    <source>
        <dbReference type="PROSITE-ProRule" id="PRU00984"/>
    </source>
</evidence>
<dbReference type="EMBL" id="HBIB01038256">
    <property type="protein sequence ID" value="CAE0262643.1"/>
    <property type="molecule type" value="Transcribed_RNA"/>
</dbReference>
<evidence type="ECO:0000256" key="3">
    <source>
        <dbReference type="SAM" id="MobiDB-lite"/>
    </source>
</evidence>
<reference evidence="7" key="1">
    <citation type="submission" date="2021-01" db="EMBL/GenBank/DDBJ databases">
        <authorList>
            <person name="Corre E."/>
            <person name="Pelletier E."/>
            <person name="Niang G."/>
            <person name="Scheremetjew M."/>
            <person name="Finn R."/>
            <person name="Kale V."/>
            <person name="Holt S."/>
            <person name="Cochrane G."/>
            <person name="Meng A."/>
            <person name="Brown T."/>
            <person name="Cohen L."/>
        </authorList>
    </citation>
    <scope>NUCLEOTIDE SEQUENCE</scope>
    <source>
        <strain evidence="7">NIES-2562</strain>
    </source>
</reference>
<name>A0A7S3GDD7_9EUKA</name>
<dbReference type="EMBL" id="HBIB01038260">
    <property type="protein sequence ID" value="CAE0262647.1"/>
    <property type="molecule type" value="Transcribed_RNA"/>
</dbReference>
<feature type="domain" description="DOCKER" evidence="4">
    <location>
        <begin position="88"/>
        <end position="728"/>
    </location>
</feature>
<dbReference type="Pfam" id="PF06920">
    <property type="entry name" value="DHR-2_Lobe_A"/>
    <property type="match status" value="1"/>
</dbReference>
<organism evidence="7">
    <name type="scientific">Palpitomonas bilix</name>
    <dbReference type="NCBI Taxonomy" id="652834"/>
    <lineage>
        <taxon>Eukaryota</taxon>
        <taxon>Eukaryota incertae sedis</taxon>
    </lineage>
</organism>
<dbReference type="EMBL" id="HBIB01038271">
    <property type="protein sequence ID" value="CAE0262658.1"/>
    <property type="molecule type" value="Transcribed_RNA"/>
</dbReference>
<accession>A0A7S3GDD7</accession>
<comment type="similarity">
    <text evidence="2">Belongs to the DOCK family.</text>
</comment>
<dbReference type="InterPro" id="IPR026791">
    <property type="entry name" value="DOCK"/>
</dbReference>
<dbReference type="EMBL" id="HBIB01038253">
    <property type="protein sequence ID" value="CAE0262641.1"/>
    <property type="molecule type" value="Transcribed_RNA"/>
</dbReference>
<dbReference type="AlphaFoldDB" id="A0A7S3GDD7"/>
<dbReference type="Pfam" id="PF20422">
    <property type="entry name" value="DHR-2_Lobe_B"/>
    <property type="match status" value="1"/>
</dbReference>
<dbReference type="Gene3D" id="1.25.40.410">
    <property type="match status" value="1"/>
</dbReference>
<dbReference type="InterPro" id="IPR046770">
    <property type="entry name" value="DOCKER_Lobe_B"/>
</dbReference>
<evidence type="ECO:0000256" key="1">
    <source>
        <dbReference type="ARBA" id="ARBA00022658"/>
    </source>
</evidence>
<evidence type="ECO:0000313" key="5">
    <source>
        <dbReference type="EMBL" id="CAE0262641.1"/>
    </source>
</evidence>
<dbReference type="PANTHER" id="PTHR23317:SF76">
    <property type="entry name" value="LD20667P"/>
    <property type="match status" value="1"/>
</dbReference>
<evidence type="ECO:0000313" key="8">
    <source>
        <dbReference type="EMBL" id="CAE0262658.1"/>
    </source>
</evidence>
<keyword evidence="1" id="KW-0344">Guanine-nucleotide releasing factor</keyword>
<gene>
    <name evidence="5" type="ORF">PBIL07802_LOCUS24936</name>
    <name evidence="6" type="ORF">PBIL07802_LOCUS24938</name>
    <name evidence="7" type="ORF">PBIL07802_LOCUS24942</name>
    <name evidence="8" type="ORF">PBIL07802_LOCUS24953</name>
</gene>
<feature type="region of interest" description="Disordered" evidence="3">
    <location>
        <begin position="14"/>
        <end position="44"/>
    </location>
</feature>
<protein>
    <recommendedName>
        <fullName evidence="4">DOCKER domain-containing protein</fullName>
    </recommendedName>
</protein>
<sequence>MVIKLGATLSGGEMARLLAPPSEGRSDAGTNEGGEEAEQSTAEEGKEVFVTGLNETASVLLSTIEHFEKVPMASSDDSQAELQYALAVDAIHSVQLHVRRLDELSQTLMEAERFTESSMALLRIVAIGLDEAIQRQKNRHVVKEIENGFRRAWPDWQSYISHLRSSVEQADNSEGEDQCVITEEKLYRYADRACNMLQKAQMHEIKEGVILAVVPLLRERERYMKVYQLYQDLGATYRAIERDRKDGDRLFGPFYRVAFAGEGFGHLDGKVFVQKEAPLVRLGDVMEHYKGVFAQISIDMLDASKDIDTYKKEKPTGNGLAITSVSPLRPLQKSIEGATISHFQQEGGWFDEFYFDAPYSKQGKGPHTENVEDQWRRRTILRTSSSFPHLLRRQEVKSAEVVELAPIQNATESVKLKAAKIISGIQTLEETVKADSSLTMGSFKLRELIGAFANGGESLRNGEDYVTHVLKPEHLALLEHYLPNIISTSRPTAQVLAQLQKAKEQDHADLILPHSVVKGVKEYAKQTKRAEALLQQINAAVAAAGAESMVTLEVSGSGAMLIENFFDEKVKSAAEFVDALKKRIGQGRKPTVSQGAGAHENSIQIDILRVDADRLLKSLNYHVAVASNLDPKLFRDLQMQLQGSVRVQVNAGPIAFAKAFLSPDSSAENTTEAYRRELRAALTSFVNACKRGIEFVAPYVAHDTEKFHAALEEGFVSIAEELSPFLKE</sequence>
<dbReference type="InterPro" id="IPR043162">
    <property type="entry name" value="DOCK_C_lobe_C"/>
</dbReference>